<dbReference type="Proteomes" id="UP000679848">
    <property type="component" value="Chromosome"/>
</dbReference>
<evidence type="ECO:0000256" key="5">
    <source>
        <dbReference type="SAM" id="Phobius"/>
    </source>
</evidence>
<keyword evidence="3 5" id="KW-1133">Transmembrane helix</keyword>
<dbReference type="InterPro" id="IPR051328">
    <property type="entry name" value="T7SS_ABC-Transporter"/>
</dbReference>
<proteinExistence type="predicted"/>
<dbReference type="PANTHER" id="PTHR43077">
    <property type="entry name" value="TRANSPORT PERMEASE YVFS-RELATED"/>
    <property type="match status" value="1"/>
</dbReference>
<dbReference type="AlphaFoldDB" id="A0A810QD09"/>
<dbReference type="PANTHER" id="PTHR43077:SF10">
    <property type="entry name" value="TRANSPORT PERMEASE PROTEIN"/>
    <property type="match status" value="1"/>
</dbReference>
<accession>A0A810QD09</accession>
<feature type="transmembrane region" description="Helical" evidence="5">
    <location>
        <begin position="17"/>
        <end position="36"/>
    </location>
</feature>
<protein>
    <recommendedName>
        <fullName evidence="6">ABC-2 type transporter transmembrane domain-containing protein</fullName>
    </recommendedName>
</protein>
<comment type="subcellular location">
    <subcellularLocation>
        <location evidence="1">Membrane</location>
        <topology evidence="1">Multi-pass membrane protein</topology>
    </subcellularLocation>
</comment>
<evidence type="ECO:0000256" key="1">
    <source>
        <dbReference type="ARBA" id="ARBA00004141"/>
    </source>
</evidence>
<evidence type="ECO:0000256" key="2">
    <source>
        <dbReference type="ARBA" id="ARBA00022692"/>
    </source>
</evidence>
<feature type="transmembrane region" description="Helical" evidence="5">
    <location>
        <begin position="243"/>
        <end position="262"/>
    </location>
</feature>
<dbReference type="GO" id="GO:0140359">
    <property type="term" value="F:ABC-type transporter activity"/>
    <property type="evidence" value="ECO:0007669"/>
    <property type="project" value="InterPro"/>
</dbReference>
<dbReference type="KEGG" id="pfaa:MM59RIKEN_09950"/>
<dbReference type="RefSeq" id="WP_213542819.1">
    <property type="nucleotide sequence ID" value="NZ_AP023420.1"/>
</dbReference>
<dbReference type="Pfam" id="PF12698">
    <property type="entry name" value="ABC2_membrane_3"/>
    <property type="match status" value="1"/>
</dbReference>
<evidence type="ECO:0000259" key="6">
    <source>
        <dbReference type="Pfam" id="PF12698"/>
    </source>
</evidence>
<keyword evidence="8" id="KW-1185">Reference proteome</keyword>
<sequence>MSILLKNNFERIKHHKAVLLIACIIMPLLICAAVFISNHSTTQEVIAVSGGTVSNPISCDQYTFVHVDQEPALSTLVDGTYAAYAQKRADGTYAITTLKGQQDKEAIMTLLSTGKLPEGYKGDDAKRSERGIGTNVLGFITMLVLMQGVALTTLYPEDRLKGTFRRIMFAPCNENQYLTAQFIFTLTCLYVPTFAAIAVIHGIFGVEIGFPIAEIAVLLLLLTVFATAFALFIATAFDRNTNLVATGISVVTCIVAGCFVDISTNNPILTTIFKIIPQTEFMELVHGVEFGGSYIQF</sequence>
<evidence type="ECO:0000313" key="7">
    <source>
        <dbReference type="EMBL" id="BCK83676.1"/>
    </source>
</evidence>
<evidence type="ECO:0000313" key="8">
    <source>
        <dbReference type="Proteomes" id="UP000679848"/>
    </source>
</evidence>
<evidence type="ECO:0000256" key="4">
    <source>
        <dbReference type="ARBA" id="ARBA00023136"/>
    </source>
</evidence>
<organism evidence="7 8">
    <name type="scientific">Pusillibacter faecalis</name>
    <dbReference type="NCBI Taxonomy" id="2714358"/>
    <lineage>
        <taxon>Bacteria</taxon>
        <taxon>Bacillati</taxon>
        <taxon>Bacillota</taxon>
        <taxon>Clostridia</taxon>
        <taxon>Eubacteriales</taxon>
        <taxon>Oscillospiraceae</taxon>
        <taxon>Pusillibacter</taxon>
    </lineage>
</organism>
<feature type="transmembrane region" description="Helical" evidence="5">
    <location>
        <begin position="136"/>
        <end position="156"/>
    </location>
</feature>
<evidence type="ECO:0000256" key="3">
    <source>
        <dbReference type="ARBA" id="ARBA00022989"/>
    </source>
</evidence>
<dbReference type="InterPro" id="IPR013525">
    <property type="entry name" value="ABC2_TM"/>
</dbReference>
<gene>
    <name evidence="7" type="ORF">MM59RIKEN_09950</name>
</gene>
<name>A0A810QD09_9FIRM</name>
<dbReference type="EMBL" id="AP023420">
    <property type="protein sequence ID" value="BCK83676.1"/>
    <property type="molecule type" value="Genomic_DNA"/>
</dbReference>
<reference evidence="7" key="1">
    <citation type="submission" date="2020-09" db="EMBL/GenBank/DDBJ databases">
        <title>New species isolated from human feces.</title>
        <authorList>
            <person name="Kitahara M."/>
            <person name="Shigeno Y."/>
            <person name="Shime M."/>
            <person name="Matsumoto Y."/>
            <person name="Nakamura S."/>
            <person name="Motooka D."/>
            <person name="Fukuoka S."/>
            <person name="Nishikawa H."/>
            <person name="Benno Y."/>
        </authorList>
    </citation>
    <scope>NUCLEOTIDE SEQUENCE</scope>
    <source>
        <strain evidence="7">MM59</strain>
    </source>
</reference>
<keyword evidence="2 5" id="KW-0812">Transmembrane</keyword>
<feature type="transmembrane region" description="Helical" evidence="5">
    <location>
        <begin position="216"/>
        <end position="237"/>
    </location>
</feature>
<keyword evidence="4 5" id="KW-0472">Membrane</keyword>
<dbReference type="GO" id="GO:0016020">
    <property type="term" value="C:membrane"/>
    <property type="evidence" value="ECO:0007669"/>
    <property type="project" value="UniProtKB-SubCell"/>
</dbReference>
<feature type="transmembrane region" description="Helical" evidence="5">
    <location>
        <begin position="176"/>
        <end position="204"/>
    </location>
</feature>
<feature type="domain" description="ABC-2 type transporter transmembrane" evidence="6">
    <location>
        <begin position="126"/>
        <end position="285"/>
    </location>
</feature>